<dbReference type="AlphaFoldDB" id="A0A5R9GQ40"/>
<evidence type="ECO:0000313" key="2">
    <source>
        <dbReference type="Proteomes" id="UP000306585"/>
    </source>
</evidence>
<dbReference type="RefSeq" id="WP_138238426.1">
    <property type="nucleotide sequence ID" value="NZ_VBRY01000003.1"/>
</dbReference>
<dbReference type="Proteomes" id="UP000306585">
    <property type="component" value="Unassembled WGS sequence"/>
</dbReference>
<keyword evidence="1" id="KW-0808">Transferase</keyword>
<accession>A0A5R9GQ40</accession>
<keyword evidence="2" id="KW-1185">Reference proteome</keyword>
<organism evidence="1 2">
    <name type="scientific">Mariprofundus erugo</name>
    <dbReference type="NCBI Taxonomy" id="2528639"/>
    <lineage>
        <taxon>Bacteria</taxon>
        <taxon>Pseudomonadati</taxon>
        <taxon>Pseudomonadota</taxon>
        <taxon>Candidatius Mariprofundia</taxon>
        <taxon>Mariprofundales</taxon>
        <taxon>Mariprofundaceae</taxon>
        <taxon>Mariprofundus</taxon>
    </lineage>
</organism>
<comment type="caution">
    <text evidence="1">The sequence shown here is derived from an EMBL/GenBank/DDBJ whole genome shotgun (WGS) entry which is preliminary data.</text>
</comment>
<dbReference type="Pfam" id="PF13692">
    <property type="entry name" value="Glyco_trans_1_4"/>
    <property type="match status" value="1"/>
</dbReference>
<proteinExistence type="predicted"/>
<dbReference type="EMBL" id="VBRY01000003">
    <property type="protein sequence ID" value="TLS68090.1"/>
    <property type="molecule type" value="Genomic_DNA"/>
</dbReference>
<evidence type="ECO:0000313" key="1">
    <source>
        <dbReference type="EMBL" id="TLS68090.1"/>
    </source>
</evidence>
<gene>
    <name evidence="1" type="ORF">FEF65_03570</name>
</gene>
<protein>
    <submittedName>
        <fullName evidence="1">Glycosyltransferase</fullName>
    </submittedName>
</protein>
<dbReference type="SUPFAM" id="SSF53756">
    <property type="entry name" value="UDP-Glycosyltransferase/glycogen phosphorylase"/>
    <property type="match status" value="1"/>
</dbReference>
<name>A0A5R9GQ40_9PROT</name>
<sequence>MTLQTEISRVLVIGSLWPEPASSGAGLRMLELSQLFVRQGWQVTYASTAAVNEHSVDLSLLGISCVTIAVNDSGFDHFVAGLQPDVVLFDRFSMEEQFGWRVEKACPDAMRIIETIDLHLLREARQQLAKGNRSVIRQPSKAALFNDIALREIAALLRSDLSILVSDFEMQLLQEQFLLAPALLHYCPFMFEPADLHRASPAFEARRHFITIGNFRHPPNWDAVLWLKEAIWPLIRRELPDAELHVYGAYAPPRATALDDLKSGFRVPGRAADVHTVMQSARVCLAPLRFGAGIKTKLADAMIHGTPNVTTSIGAEGMHGGLPWGGALADDAVAFAAAAVALYRDERAWQHAQADGQAIVQALFDGERNGRALIARIREIRARLPEHRLDNFVGAMLRHHHQRSTEFMSRWIEAKNRT</sequence>
<dbReference type="GO" id="GO:0016740">
    <property type="term" value="F:transferase activity"/>
    <property type="evidence" value="ECO:0007669"/>
    <property type="project" value="UniProtKB-KW"/>
</dbReference>
<reference evidence="1 2" key="1">
    <citation type="journal article" date="2019" name="Appl. Environ. Microbiol.">
        <title>Environmental Evidence and Genomic Insight of Iron-oxidizing Bacteria Preference Towards More Corrosion Resistant Stainless Steel at Higher Salinities.</title>
        <authorList>
            <person name="Garrison C.E."/>
            <person name="Price K.A."/>
            <person name="Field E.K."/>
        </authorList>
    </citation>
    <scope>NUCLEOTIDE SEQUENCE [LARGE SCALE GENOMIC DNA]</scope>
    <source>
        <strain evidence="1 2">P3</strain>
    </source>
</reference>
<dbReference type="Gene3D" id="3.40.50.2000">
    <property type="entry name" value="Glycogen Phosphorylase B"/>
    <property type="match status" value="1"/>
</dbReference>